<name>A0A9D4SQJ5_RHISA</name>
<keyword evidence="2" id="KW-1185">Reference proteome</keyword>
<dbReference type="Proteomes" id="UP000821837">
    <property type="component" value="Chromosome 8"/>
</dbReference>
<reference evidence="1" key="2">
    <citation type="submission" date="2021-09" db="EMBL/GenBank/DDBJ databases">
        <authorList>
            <person name="Jia N."/>
            <person name="Wang J."/>
            <person name="Shi W."/>
            <person name="Du L."/>
            <person name="Sun Y."/>
            <person name="Zhan W."/>
            <person name="Jiang J."/>
            <person name="Wang Q."/>
            <person name="Zhang B."/>
            <person name="Ji P."/>
            <person name="Sakyi L.B."/>
            <person name="Cui X."/>
            <person name="Yuan T."/>
            <person name="Jiang B."/>
            <person name="Yang W."/>
            <person name="Lam T.T.-Y."/>
            <person name="Chang Q."/>
            <person name="Ding S."/>
            <person name="Wang X."/>
            <person name="Zhu J."/>
            <person name="Ruan X."/>
            <person name="Zhao L."/>
            <person name="Wei J."/>
            <person name="Que T."/>
            <person name="Du C."/>
            <person name="Cheng J."/>
            <person name="Dai P."/>
            <person name="Han X."/>
            <person name="Huang E."/>
            <person name="Gao Y."/>
            <person name="Liu J."/>
            <person name="Shao H."/>
            <person name="Ye R."/>
            <person name="Li L."/>
            <person name="Wei W."/>
            <person name="Wang X."/>
            <person name="Wang C."/>
            <person name="Huo Q."/>
            <person name="Li W."/>
            <person name="Guo W."/>
            <person name="Chen H."/>
            <person name="Chen S."/>
            <person name="Zhou L."/>
            <person name="Zhou L."/>
            <person name="Ni X."/>
            <person name="Tian J."/>
            <person name="Zhou Y."/>
            <person name="Sheng Y."/>
            <person name="Liu T."/>
            <person name="Pan Y."/>
            <person name="Xia L."/>
            <person name="Li J."/>
            <person name="Zhao F."/>
            <person name="Cao W."/>
        </authorList>
    </citation>
    <scope>NUCLEOTIDE SEQUENCE</scope>
    <source>
        <strain evidence="1">Rsan-2018</strain>
        <tissue evidence="1">Larvae</tissue>
    </source>
</reference>
<comment type="caution">
    <text evidence="1">The sequence shown here is derived from an EMBL/GenBank/DDBJ whole genome shotgun (WGS) entry which is preliminary data.</text>
</comment>
<reference evidence="1" key="1">
    <citation type="journal article" date="2020" name="Cell">
        <title>Large-Scale Comparative Analyses of Tick Genomes Elucidate Their Genetic Diversity and Vector Capacities.</title>
        <authorList>
            <consortium name="Tick Genome and Microbiome Consortium (TIGMIC)"/>
            <person name="Jia N."/>
            <person name="Wang J."/>
            <person name="Shi W."/>
            <person name="Du L."/>
            <person name="Sun Y."/>
            <person name="Zhan W."/>
            <person name="Jiang J.F."/>
            <person name="Wang Q."/>
            <person name="Zhang B."/>
            <person name="Ji P."/>
            <person name="Bell-Sakyi L."/>
            <person name="Cui X.M."/>
            <person name="Yuan T.T."/>
            <person name="Jiang B.G."/>
            <person name="Yang W.F."/>
            <person name="Lam T.T."/>
            <person name="Chang Q.C."/>
            <person name="Ding S.J."/>
            <person name="Wang X.J."/>
            <person name="Zhu J.G."/>
            <person name="Ruan X.D."/>
            <person name="Zhao L."/>
            <person name="Wei J.T."/>
            <person name="Ye R.Z."/>
            <person name="Que T.C."/>
            <person name="Du C.H."/>
            <person name="Zhou Y.H."/>
            <person name="Cheng J.X."/>
            <person name="Dai P.F."/>
            <person name="Guo W.B."/>
            <person name="Han X.H."/>
            <person name="Huang E.J."/>
            <person name="Li L.F."/>
            <person name="Wei W."/>
            <person name="Gao Y.C."/>
            <person name="Liu J.Z."/>
            <person name="Shao H.Z."/>
            <person name="Wang X."/>
            <person name="Wang C.C."/>
            <person name="Yang T.C."/>
            <person name="Huo Q.B."/>
            <person name="Li W."/>
            <person name="Chen H.Y."/>
            <person name="Chen S.E."/>
            <person name="Zhou L.G."/>
            <person name="Ni X.B."/>
            <person name="Tian J.H."/>
            <person name="Sheng Y."/>
            <person name="Liu T."/>
            <person name="Pan Y.S."/>
            <person name="Xia L.Y."/>
            <person name="Li J."/>
            <person name="Zhao F."/>
            <person name="Cao W.C."/>
        </authorList>
    </citation>
    <scope>NUCLEOTIDE SEQUENCE</scope>
    <source>
        <strain evidence="1">Rsan-2018</strain>
    </source>
</reference>
<organism evidence="1 2">
    <name type="scientific">Rhipicephalus sanguineus</name>
    <name type="common">Brown dog tick</name>
    <name type="synonym">Ixodes sanguineus</name>
    <dbReference type="NCBI Taxonomy" id="34632"/>
    <lineage>
        <taxon>Eukaryota</taxon>
        <taxon>Metazoa</taxon>
        <taxon>Ecdysozoa</taxon>
        <taxon>Arthropoda</taxon>
        <taxon>Chelicerata</taxon>
        <taxon>Arachnida</taxon>
        <taxon>Acari</taxon>
        <taxon>Parasitiformes</taxon>
        <taxon>Ixodida</taxon>
        <taxon>Ixodoidea</taxon>
        <taxon>Ixodidae</taxon>
        <taxon>Rhipicephalinae</taxon>
        <taxon>Rhipicephalus</taxon>
        <taxon>Rhipicephalus</taxon>
    </lineage>
</organism>
<evidence type="ECO:0000313" key="2">
    <source>
        <dbReference type="Proteomes" id="UP000821837"/>
    </source>
</evidence>
<proteinExistence type="predicted"/>
<sequence>MGIRDNVNVVTEAITATLYHDVTSRDEEPHHEFCPLGSLCWCKYRAAEAEGKAPPPHKYKLAALH</sequence>
<gene>
    <name evidence="1" type="ORF">HPB52_009719</name>
</gene>
<dbReference type="AlphaFoldDB" id="A0A9D4SQJ5"/>
<evidence type="ECO:0000313" key="1">
    <source>
        <dbReference type="EMBL" id="KAH7939262.1"/>
    </source>
</evidence>
<accession>A0A9D4SQJ5</accession>
<protein>
    <submittedName>
        <fullName evidence="1">Uncharacterized protein</fullName>
    </submittedName>
</protein>
<dbReference type="EMBL" id="JABSTV010001254">
    <property type="protein sequence ID" value="KAH7939262.1"/>
    <property type="molecule type" value="Genomic_DNA"/>
</dbReference>